<protein>
    <submittedName>
        <fullName evidence="1">N-terminal acetyltransferase B complex subunit arm1</fullName>
    </submittedName>
</protein>
<reference evidence="1" key="1">
    <citation type="submission" date="2019-07" db="EMBL/GenBank/DDBJ databases">
        <title>Hyphodiscus hymeniophilus genome sequencing and assembly.</title>
        <authorList>
            <person name="Kramer G."/>
            <person name="Nodwell J."/>
        </authorList>
    </citation>
    <scope>NUCLEOTIDE SEQUENCE</scope>
    <source>
        <strain evidence="1">ATCC 34498</strain>
    </source>
</reference>
<keyword evidence="2" id="KW-1185">Reference proteome</keyword>
<sequence length="994" mass="111378">MAGLNNADAETARVILSDIENKHFKHALTKVDKKLKKSDSDYFKALQLLIKAHLGQVSEKAAILLHLEELVLSKRILTDLNAIQIFDETLELILPKPGENWARIIGNLRWQLVKALPKDVDAGRACFRACLAKEDYEHARHIANSLEKNFPGTHEYVFWNITTMFLFSQCHDYPDKERTLYGALAEGMMRKLADATIKAADSSSLPTRSIHKVQEFRLMDTILKNGNPEKMNPVRLKYLQDPFLGPDSTIAKGEWQLWRLKLELLKKDPQLLFQTTSDLLKRARTKNENGEITESRFSDWIVWKSYIDSALLNKSIYQGEVDAEIKAHLDPKTGIDKSWRRNASLASLKFALAPVSAFPSNEPESKANLIVDYLQRYGDTNVAYTDLRTVIPFLTSQDLDWLLTTLIENSNESSEALPSQSQTKGTLSPLNQDTATAIGIARLVNVFKLVFLLTSSLPESQRRLSREQSLQGKKTMAKCSKCSTSLFDPYCGLCLTELAWTTAKSYGLAINDDGRITSTLLLTDLHPADDLGILAAMCLVKLSVKDTPAALNESLDHPAICHLLQAAVLLEYAWSHSKANSQISLMLTRIYYSLGCGSLALRAYKRLGVKQIQNATLSHYMFDGISTFHPHPFTSEETSESRSIIEDLKDQLKIYRGSPKQISNKIWSSFENNNYNTIFELEQVKKALAYNVSAVMSVMESRKVSRVVQPNAPLTASSHGYDILREFERLANKMAIANVNQATDIDDPEIKFSDQNDHETIPNFEVLEDESPLAYLGRASRLKMPLPDRLHNDILADKVRMIVDPTTDPVSRGSSRTWLDQSLSSIYEEGEEFYAIANILQGVQSFDKILQGQLTEKLNEIDILGSGSAPATRAVLHTLYVTYDIGTTVSRLKAYLHKTNSDIKSYSSLDLGEQLVKTVIAKAALIKHSLDEGGWIDKVLSSVFQGDVDVVVDDASVPGTWKSVVDENFMEAWAGQVVDSWKDSVKGFAYFNSQ</sequence>
<dbReference type="OrthoDB" id="1874341at2759"/>
<accession>A0A9P6VM82</accession>
<organism evidence="1 2">
    <name type="scientific">Hyphodiscus hymeniophilus</name>
    <dbReference type="NCBI Taxonomy" id="353542"/>
    <lineage>
        <taxon>Eukaryota</taxon>
        <taxon>Fungi</taxon>
        <taxon>Dikarya</taxon>
        <taxon>Ascomycota</taxon>
        <taxon>Pezizomycotina</taxon>
        <taxon>Leotiomycetes</taxon>
        <taxon>Helotiales</taxon>
        <taxon>Hyphodiscaceae</taxon>
        <taxon>Hyphodiscus</taxon>
    </lineage>
</organism>
<name>A0A9P6VM82_9HELO</name>
<gene>
    <name evidence="1" type="ORF">D0Z07_2555</name>
</gene>
<evidence type="ECO:0000313" key="2">
    <source>
        <dbReference type="Proteomes" id="UP000785200"/>
    </source>
</evidence>
<dbReference type="AlphaFoldDB" id="A0A9P6VM82"/>
<evidence type="ECO:0000313" key="1">
    <source>
        <dbReference type="EMBL" id="KAG0650585.1"/>
    </source>
</evidence>
<dbReference type="Pfam" id="PF09797">
    <property type="entry name" value="NatB_MDM20"/>
    <property type="match status" value="1"/>
</dbReference>
<dbReference type="Proteomes" id="UP000785200">
    <property type="component" value="Unassembled WGS sequence"/>
</dbReference>
<dbReference type="EMBL" id="VNKQ01000005">
    <property type="protein sequence ID" value="KAG0650585.1"/>
    <property type="molecule type" value="Genomic_DNA"/>
</dbReference>
<dbReference type="InterPro" id="IPR019183">
    <property type="entry name" value="NAA25_NatB_aux_su"/>
</dbReference>
<comment type="caution">
    <text evidence="1">The sequence shown here is derived from an EMBL/GenBank/DDBJ whole genome shotgun (WGS) entry which is preliminary data.</text>
</comment>
<proteinExistence type="predicted"/>